<comment type="caution">
    <text evidence="4">The sequence shown here is derived from an EMBL/GenBank/DDBJ whole genome shotgun (WGS) entry which is preliminary data.</text>
</comment>
<dbReference type="Pfam" id="PF14246">
    <property type="entry name" value="TetR_C_7"/>
    <property type="match status" value="1"/>
</dbReference>
<gene>
    <name evidence="4" type="ORF">ABUE30_06155</name>
</gene>
<dbReference type="EMBL" id="JBEQCT010000002">
    <property type="protein sequence ID" value="MFM2484650.1"/>
    <property type="molecule type" value="Genomic_DNA"/>
</dbReference>
<accession>A0ABW9G4Q1</accession>
<dbReference type="InterPro" id="IPR023772">
    <property type="entry name" value="DNA-bd_HTH_TetR-type_CS"/>
</dbReference>
<dbReference type="Pfam" id="PF00440">
    <property type="entry name" value="TetR_N"/>
    <property type="match status" value="1"/>
</dbReference>
<dbReference type="Proteomes" id="UP001629953">
    <property type="component" value="Unassembled WGS sequence"/>
</dbReference>
<dbReference type="PRINTS" id="PR00455">
    <property type="entry name" value="HTHTETR"/>
</dbReference>
<dbReference type="InterPro" id="IPR009057">
    <property type="entry name" value="Homeodomain-like_sf"/>
</dbReference>
<dbReference type="PROSITE" id="PS50977">
    <property type="entry name" value="HTH_TETR_2"/>
    <property type="match status" value="1"/>
</dbReference>
<dbReference type="RefSeq" id="WP_408622834.1">
    <property type="nucleotide sequence ID" value="NZ_JBEQCT010000002.1"/>
</dbReference>
<feature type="domain" description="HTH tetR-type" evidence="3">
    <location>
        <begin position="6"/>
        <end position="66"/>
    </location>
</feature>
<dbReference type="SUPFAM" id="SSF46689">
    <property type="entry name" value="Homeodomain-like"/>
    <property type="match status" value="1"/>
</dbReference>
<dbReference type="SUPFAM" id="SSF48498">
    <property type="entry name" value="Tetracyclin repressor-like, C-terminal domain"/>
    <property type="match status" value="1"/>
</dbReference>
<dbReference type="InterPro" id="IPR050109">
    <property type="entry name" value="HTH-type_TetR-like_transc_reg"/>
</dbReference>
<dbReference type="Gene3D" id="1.10.10.60">
    <property type="entry name" value="Homeodomain-like"/>
    <property type="match status" value="1"/>
</dbReference>
<name>A0ABW9G4Q1_9GAMM</name>
<evidence type="ECO:0000256" key="2">
    <source>
        <dbReference type="PROSITE-ProRule" id="PRU00335"/>
    </source>
</evidence>
<evidence type="ECO:0000313" key="5">
    <source>
        <dbReference type="Proteomes" id="UP001629953"/>
    </source>
</evidence>
<sequence length="207" mass="23132">MRKKTEDRRLSFVKAAGALFVEQGFGAVTMEAIALRAGASKATLYSYFPNKEALFETFVHEAGKGGLEELEAAKQYGSVREILHRLGMAYLNLVTRSDVIEVNRLIMGEAGRHPQLSRIFYENGPRKTLIVICESIELLMDRGELRCTNIRQAGLYFKALCEAGLVERQLWGLNQVPDVAIRRTAVEDATHVYLSAFAAHETLPLTK</sequence>
<protein>
    <submittedName>
        <fullName evidence="4">TetR/AcrR family transcriptional regulator</fullName>
    </submittedName>
</protein>
<dbReference type="InterPro" id="IPR036271">
    <property type="entry name" value="Tet_transcr_reg_TetR-rel_C_sf"/>
</dbReference>
<dbReference type="InterPro" id="IPR001647">
    <property type="entry name" value="HTH_TetR"/>
</dbReference>
<feature type="DNA-binding region" description="H-T-H motif" evidence="2">
    <location>
        <begin position="29"/>
        <end position="48"/>
    </location>
</feature>
<dbReference type="InterPro" id="IPR039536">
    <property type="entry name" value="TetR_C_Proteobacteria"/>
</dbReference>
<evidence type="ECO:0000256" key="1">
    <source>
        <dbReference type="ARBA" id="ARBA00023125"/>
    </source>
</evidence>
<dbReference type="PANTHER" id="PTHR30055:SF119">
    <property type="entry name" value="NALC"/>
    <property type="match status" value="1"/>
</dbReference>
<organism evidence="4 5">
    <name type="scientific">Celerinatantimonas yamalensis</name>
    <dbReference type="NCBI Taxonomy" id="559956"/>
    <lineage>
        <taxon>Bacteria</taxon>
        <taxon>Pseudomonadati</taxon>
        <taxon>Pseudomonadota</taxon>
        <taxon>Gammaproteobacteria</taxon>
        <taxon>Celerinatantimonadaceae</taxon>
        <taxon>Celerinatantimonas</taxon>
    </lineage>
</organism>
<dbReference type="PANTHER" id="PTHR30055">
    <property type="entry name" value="HTH-TYPE TRANSCRIPTIONAL REGULATOR RUTR"/>
    <property type="match status" value="1"/>
</dbReference>
<reference evidence="4 5" key="1">
    <citation type="journal article" date="2013" name="Int. J. Syst. Evol. Microbiol.">
        <title>Celerinatantimonas yamalensis sp. nov., a cold-adapted diazotrophic bacterium from a cold permafrost brine.</title>
        <authorList>
            <person name="Shcherbakova V."/>
            <person name="Chuvilskaya N."/>
            <person name="Rivkina E."/>
            <person name="Demidov N."/>
            <person name="Uchaeva V."/>
            <person name="Suetin S."/>
            <person name="Suzina N."/>
            <person name="Gilichinsky D."/>
        </authorList>
    </citation>
    <scope>NUCLEOTIDE SEQUENCE [LARGE SCALE GENOMIC DNA]</scope>
    <source>
        <strain evidence="4 5">C7</strain>
    </source>
</reference>
<keyword evidence="5" id="KW-1185">Reference proteome</keyword>
<keyword evidence="1 2" id="KW-0238">DNA-binding</keyword>
<dbReference type="PROSITE" id="PS01081">
    <property type="entry name" value="HTH_TETR_1"/>
    <property type="match status" value="1"/>
</dbReference>
<evidence type="ECO:0000313" key="4">
    <source>
        <dbReference type="EMBL" id="MFM2484650.1"/>
    </source>
</evidence>
<proteinExistence type="predicted"/>
<dbReference type="Gene3D" id="1.10.357.10">
    <property type="entry name" value="Tetracycline Repressor, domain 2"/>
    <property type="match status" value="1"/>
</dbReference>
<evidence type="ECO:0000259" key="3">
    <source>
        <dbReference type="PROSITE" id="PS50977"/>
    </source>
</evidence>